<dbReference type="AlphaFoldDB" id="A0ABD1HUE7"/>
<name>A0ABD1HUE7_SALDI</name>
<proteinExistence type="predicted"/>
<sequence length="98" mass="11047">MSGGRAPLEVGTRGTIGSLVKREIDYFRKVDLERAETNSQETPSGWGGFRFSMSNWKRKKRRSSGICSVVEVAHGDRLNDIPGFGYLNLKVHSQRYDV</sequence>
<evidence type="ECO:0000313" key="1">
    <source>
        <dbReference type="EMBL" id="KAL1560110.1"/>
    </source>
</evidence>
<protein>
    <submittedName>
        <fullName evidence="1">Uncharacterized protein</fullName>
    </submittedName>
</protein>
<dbReference type="PANTHER" id="PTHR35131:SF1">
    <property type="entry name" value="EXPRESSED PROTEIN"/>
    <property type="match status" value="1"/>
</dbReference>
<dbReference type="PANTHER" id="PTHR35131">
    <property type="entry name" value="EXPRESSED PROTEIN"/>
    <property type="match status" value="1"/>
</dbReference>
<evidence type="ECO:0000313" key="2">
    <source>
        <dbReference type="Proteomes" id="UP001567538"/>
    </source>
</evidence>
<comment type="caution">
    <text evidence="1">The sequence shown here is derived from an EMBL/GenBank/DDBJ whole genome shotgun (WGS) entry which is preliminary data.</text>
</comment>
<organism evidence="1 2">
    <name type="scientific">Salvia divinorum</name>
    <name type="common">Maria pastora</name>
    <name type="synonym">Diviner's sage</name>
    <dbReference type="NCBI Taxonomy" id="28513"/>
    <lineage>
        <taxon>Eukaryota</taxon>
        <taxon>Viridiplantae</taxon>
        <taxon>Streptophyta</taxon>
        <taxon>Embryophyta</taxon>
        <taxon>Tracheophyta</taxon>
        <taxon>Spermatophyta</taxon>
        <taxon>Magnoliopsida</taxon>
        <taxon>eudicotyledons</taxon>
        <taxon>Gunneridae</taxon>
        <taxon>Pentapetalae</taxon>
        <taxon>asterids</taxon>
        <taxon>lamiids</taxon>
        <taxon>Lamiales</taxon>
        <taxon>Lamiaceae</taxon>
        <taxon>Nepetoideae</taxon>
        <taxon>Mentheae</taxon>
        <taxon>Salviinae</taxon>
        <taxon>Salvia</taxon>
        <taxon>Salvia subgen. Calosphace</taxon>
    </lineage>
</organism>
<dbReference type="EMBL" id="JBEAFC010000004">
    <property type="protein sequence ID" value="KAL1560110.1"/>
    <property type="molecule type" value="Genomic_DNA"/>
</dbReference>
<dbReference type="Proteomes" id="UP001567538">
    <property type="component" value="Unassembled WGS sequence"/>
</dbReference>
<gene>
    <name evidence="1" type="ORF">AAHA92_10369</name>
</gene>
<reference evidence="1 2" key="1">
    <citation type="submission" date="2024-06" db="EMBL/GenBank/DDBJ databases">
        <title>A chromosome level genome sequence of Diviner's sage (Salvia divinorum).</title>
        <authorList>
            <person name="Ford S.A."/>
            <person name="Ro D.-K."/>
            <person name="Ness R.W."/>
            <person name="Phillips M.A."/>
        </authorList>
    </citation>
    <scope>NUCLEOTIDE SEQUENCE [LARGE SCALE GENOMIC DNA]</scope>
    <source>
        <strain evidence="1">SAF-2024a</strain>
        <tissue evidence="1">Leaf</tissue>
    </source>
</reference>
<keyword evidence="2" id="KW-1185">Reference proteome</keyword>
<accession>A0ABD1HUE7</accession>